<protein>
    <submittedName>
        <fullName evidence="2">Uncharacterized protein</fullName>
    </submittedName>
</protein>
<dbReference type="AlphaFoldDB" id="A0A8H6KGZ8"/>
<gene>
    <name evidence="2" type="ORF">CPLU01_07090</name>
</gene>
<feature type="region of interest" description="Disordered" evidence="1">
    <location>
        <begin position="1"/>
        <end position="50"/>
    </location>
</feature>
<organism evidence="2 3">
    <name type="scientific">Colletotrichum plurivorum</name>
    <dbReference type="NCBI Taxonomy" id="2175906"/>
    <lineage>
        <taxon>Eukaryota</taxon>
        <taxon>Fungi</taxon>
        <taxon>Dikarya</taxon>
        <taxon>Ascomycota</taxon>
        <taxon>Pezizomycotina</taxon>
        <taxon>Sordariomycetes</taxon>
        <taxon>Hypocreomycetidae</taxon>
        <taxon>Glomerellales</taxon>
        <taxon>Glomerellaceae</taxon>
        <taxon>Colletotrichum</taxon>
        <taxon>Colletotrichum orchidearum species complex</taxon>
    </lineage>
</organism>
<evidence type="ECO:0000313" key="2">
    <source>
        <dbReference type="EMBL" id="KAF6830901.1"/>
    </source>
</evidence>
<accession>A0A8H6KGZ8</accession>
<sequence>MQKTRNTRMSSVPTRSVSVPHGQKPIPLARDQTTPGHGEPRASEWAARASHPFRAVPQDCITPKDPVRMRMLHELSATLLPGTGTRQFAYMCIPST</sequence>
<keyword evidence="3" id="KW-1185">Reference proteome</keyword>
<dbReference type="EMBL" id="WIGO01000088">
    <property type="protein sequence ID" value="KAF6830901.1"/>
    <property type="molecule type" value="Genomic_DNA"/>
</dbReference>
<comment type="caution">
    <text evidence="2">The sequence shown here is derived from an EMBL/GenBank/DDBJ whole genome shotgun (WGS) entry which is preliminary data.</text>
</comment>
<evidence type="ECO:0000256" key="1">
    <source>
        <dbReference type="SAM" id="MobiDB-lite"/>
    </source>
</evidence>
<feature type="compositionally biased region" description="Polar residues" evidence="1">
    <location>
        <begin position="1"/>
        <end position="17"/>
    </location>
</feature>
<evidence type="ECO:0000313" key="3">
    <source>
        <dbReference type="Proteomes" id="UP000654918"/>
    </source>
</evidence>
<name>A0A8H6KGZ8_9PEZI</name>
<dbReference type="Proteomes" id="UP000654918">
    <property type="component" value="Unassembled WGS sequence"/>
</dbReference>
<proteinExistence type="predicted"/>
<reference evidence="2" key="1">
    <citation type="journal article" date="2020" name="Phytopathology">
        <title>Genome Sequence Resources of Colletotrichum truncatum, C. plurivorum, C. musicola, and C. sojae: Four Species Pathogenic to Soybean (Glycine max).</title>
        <authorList>
            <person name="Rogerio F."/>
            <person name="Boufleur T.R."/>
            <person name="Ciampi-Guillardi M."/>
            <person name="Sukno S.A."/>
            <person name="Thon M.R."/>
            <person name="Massola Junior N.S."/>
            <person name="Baroncelli R."/>
        </authorList>
    </citation>
    <scope>NUCLEOTIDE SEQUENCE</scope>
    <source>
        <strain evidence="2">LFN00145</strain>
    </source>
</reference>